<dbReference type="GO" id="GO:0050660">
    <property type="term" value="F:flavin adenine dinucleotide binding"/>
    <property type="evidence" value="ECO:0007669"/>
    <property type="project" value="TreeGrafter"/>
</dbReference>
<keyword evidence="3" id="KW-1185">Reference proteome</keyword>
<dbReference type="SUPFAM" id="SSF51905">
    <property type="entry name" value="FAD/NAD(P)-binding domain"/>
    <property type="match status" value="1"/>
</dbReference>
<organism evidence="2 3">
    <name type="scientific">Exophiala viscosa</name>
    <dbReference type="NCBI Taxonomy" id="2486360"/>
    <lineage>
        <taxon>Eukaryota</taxon>
        <taxon>Fungi</taxon>
        <taxon>Dikarya</taxon>
        <taxon>Ascomycota</taxon>
        <taxon>Pezizomycotina</taxon>
        <taxon>Eurotiomycetes</taxon>
        <taxon>Chaetothyriomycetidae</taxon>
        <taxon>Chaetothyriales</taxon>
        <taxon>Herpotrichiellaceae</taxon>
        <taxon>Exophiala</taxon>
    </lineage>
</organism>
<dbReference type="EMBL" id="MU404365">
    <property type="protein sequence ID" value="KAI1607953.1"/>
    <property type="molecule type" value="Genomic_DNA"/>
</dbReference>
<proteinExistence type="predicted"/>
<evidence type="ECO:0000313" key="3">
    <source>
        <dbReference type="Proteomes" id="UP001203852"/>
    </source>
</evidence>
<dbReference type="PANTHER" id="PTHR43539">
    <property type="entry name" value="FLAVIN-BINDING MONOOXYGENASE-LIKE PROTEIN (AFU_ORTHOLOGUE AFUA_4G09220)"/>
    <property type="match status" value="1"/>
</dbReference>
<dbReference type="GO" id="GO:0004497">
    <property type="term" value="F:monooxygenase activity"/>
    <property type="evidence" value="ECO:0007669"/>
    <property type="project" value="UniProtKB-KW"/>
</dbReference>
<keyword evidence="2" id="KW-0503">Monooxygenase</keyword>
<dbReference type="PANTHER" id="PTHR43539:SF68">
    <property type="entry name" value="FLAVIN-BINDING MONOOXYGENASE-LIKE PROTEIN (AFU_ORTHOLOGUE AFUA_4G09220)"/>
    <property type="match status" value="1"/>
</dbReference>
<evidence type="ECO:0000313" key="2">
    <source>
        <dbReference type="EMBL" id="KAI1607953.1"/>
    </source>
</evidence>
<comment type="caution">
    <text evidence="2">The sequence shown here is derived from an EMBL/GenBank/DDBJ whole genome shotgun (WGS) entry which is preliminary data.</text>
</comment>
<dbReference type="Gene3D" id="3.50.50.60">
    <property type="entry name" value="FAD/NAD(P)-binding domain"/>
    <property type="match status" value="2"/>
</dbReference>
<sequence>MDNVIDKVEGRNNLVVTDQENVLRASKEKAAFKRTPKFPLENVPGKLPHARIPDDVDVASVAAKCVSNLNTLQSSSFADGAIWRDLYALTGLPRTFFERTQILPVWKEVGAYQRARGFSLVPGTARVISFGPEIGWIQASYRFETSGIPAAMCSGLIGVIPDEEGQWKIWLLTTVLEHLRGFPSPDRFPQASDANYDVTQIKHSDPYECVVVGAGFAGLCMSGRLKALHVRYLTLERNARVGDNWMKRYDSLKFHTGRDLSNFPMDRIFTEDDPYHLTREDLARGYETFANRHELNIRTKSTLKAASYNKEQEFWTLQVVQDDEEVLVKTRHLVFAMGSAGTTPVMPQLKGRELFKGTAIHSVEYSNSDAFGGKKGVVVGTANSGHDVADDMLRAGLSSVTMIQRGKTPVGVIVSHQDRCVNEGTDKDLAIYVRSASTQPSQNKHVPIEVADRAAIGLPNSIIRQMNKGGYKKLSAQEPERYAAVEKAGFRIEKDVDIWPLLCGKQGGHYVDVGTSKKIGDGLIKIKNDASLVGFTESGLLFDDGSTLEADFVVFCTGFANDARDLAIDIVGPEVGELLDDYYFVDDEGEIRGAWKPQGHPGIWYTGGGVPFARFFSRFLALQIKADIMGTPLKLYRKKGSEITEGRTPAYRFALPQRRTGSSNCI</sequence>
<dbReference type="AlphaFoldDB" id="A0AAN6DMB1"/>
<evidence type="ECO:0000256" key="1">
    <source>
        <dbReference type="ARBA" id="ARBA00023002"/>
    </source>
</evidence>
<keyword evidence="1" id="KW-0560">Oxidoreductase</keyword>
<dbReference type="Pfam" id="PF13738">
    <property type="entry name" value="Pyr_redox_3"/>
    <property type="match status" value="1"/>
</dbReference>
<accession>A0AAN6DMB1</accession>
<name>A0AAN6DMB1_9EURO</name>
<reference evidence="2" key="1">
    <citation type="journal article" date="2022" name="bioRxiv">
        <title>Deciphering the potential niche of two novel black yeast fungi from a biological soil crust based on their genomes, phenotypes, and melanin regulation.</title>
        <authorList>
            <consortium name="DOE Joint Genome Institute"/>
            <person name="Carr E.C."/>
            <person name="Barton Q."/>
            <person name="Grambo S."/>
            <person name="Sullivan M."/>
            <person name="Renfro C.M."/>
            <person name="Kuo A."/>
            <person name="Pangilinan J."/>
            <person name="Lipzen A."/>
            <person name="Keymanesh K."/>
            <person name="Savage E."/>
            <person name="Barry K."/>
            <person name="Grigoriev I.V."/>
            <person name="Riekhof W.R."/>
            <person name="Harris S.S."/>
        </authorList>
    </citation>
    <scope>NUCLEOTIDE SEQUENCE</scope>
    <source>
        <strain evidence="2">JF 03-4F</strain>
    </source>
</reference>
<dbReference type="InterPro" id="IPR036188">
    <property type="entry name" value="FAD/NAD-bd_sf"/>
</dbReference>
<protein>
    <submittedName>
        <fullName evidence="2">Flavin-containing monooxygenase</fullName>
    </submittedName>
</protein>
<dbReference type="Proteomes" id="UP001203852">
    <property type="component" value="Unassembled WGS sequence"/>
</dbReference>
<gene>
    <name evidence="2" type="ORF">EDD36DRAFT_389398</name>
</gene>
<dbReference type="InterPro" id="IPR050982">
    <property type="entry name" value="Auxin_biosynth/cation_transpt"/>
</dbReference>